<proteinExistence type="predicted"/>
<dbReference type="Pfam" id="PF18041">
    <property type="entry name" value="MapZ_EC1"/>
    <property type="match status" value="1"/>
</dbReference>
<feature type="domain" description="MapZ extracellular C-terminal" evidence="4">
    <location>
        <begin position="507"/>
        <end position="600"/>
    </location>
</feature>
<dbReference type="Proteomes" id="UP000195043">
    <property type="component" value="Unassembled WGS sequence"/>
</dbReference>
<evidence type="ECO:0000259" key="3">
    <source>
        <dbReference type="Pfam" id="PF18041"/>
    </source>
</evidence>
<feature type="compositionally biased region" description="Low complexity" evidence="1">
    <location>
        <begin position="115"/>
        <end position="129"/>
    </location>
</feature>
<dbReference type="Pfam" id="PF18708">
    <property type="entry name" value="MapZ_C2"/>
    <property type="match status" value="1"/>
</dbReference>
<evidence type="ECO:0008006" key="7">
    <source>
        <dbReference type="Google" id="ProtNLM"/>
    </source>
</evidence>
<keyword evidence="2" id="KW-0812">Transmembrane</keyword>
<dbReference type="OrthoDB" id="2199073at2"/>
<evidence type="ECO:0000256" key="1">
    <source>
        <dbReference type="SAM" id="MobiDB-lite"/>
    </source>
</evidence>
<comment type="caution">
    <text evidence="5">The sequence shown here is derived from an EMBL/GenBank/DDBJ whole genome shotgun (WGS) entry which is preliminary data.</text>
</comment>
<feature type="compositionally biased region" description="Low complexity" evidence="1">
    <location>
        <begin position="497"/>
        <end position="509"/>
    </location>
</feature>
<protein>
    <recommendedName>
        <fullName evidence="7">Mid-cell-anchored protein Z</fullName>
    </recommendedName>
</protein>
<feature type="compositionally biased region" description="Low complexity" evidence="1">
    <location>
        <begin position="189"/>
        <end position="207"/>
    </location>
</feature>
<feature type="region of interest" description="Disordered" evidence="1">
    <location>
        <begin position="151"/>
        <end position="220"/>
    </location>
</feature>
<feature type="region of interest" description="Disordered" evidence="1">
    <location>
        <begin position="477"/>
        <end position="509"/>
    </location>
</feature>
<evidence type="ECO:0000313" key="5">
    <source>
        <dbReference type="EMBL" id="OTN77139.1"/>
    </source>
</evidence>
<keyword evidence="6" id="KW-1185">Reference proteome</keyword>
<evidence type="ECO:0000256" key="2">
    <source>
        <dbReference type="SAM" id="Phobius"/>
    </source>
</evidence>
<feature type="compositionally biased region" description="Basic and acidic residues" evidence="1">
    <location>
        <begin position="68"/>
        <end position="79"/>
    </location>
</feature>
<feature type="transmembrane region" description="Helical" evidence="2">
    <location>
        <begin position="228"/>
        <end position="247"/>
    </location>
</feature>
<sequence length="607" mass="65744">MEKICPNCGFQASEITPVCPNCGCKWAEIEDTSTDALTGDQPLGNENDDIRWSDYKHVSIGEMEEQFGESHRDPNEKNKTTTRVTGFQSKEDVSEEDAGTPLFARKQTEEDTSETSETSETTEAQTEAEQLAAHDAEILSAYIRRHKGEEDLDSMDAEPADQQADIAEDAKSAVKDEPEESDQATSTKAASTLPTEAPTAEPVAPVTDTRDSQATDTATAPKKKSKKIVYLAAAVCLIAAGGGWVYYQQQQTAAQEAQIAQDTADLDQIEQALNAMYSDQDHVYLNSDVTAESVEALQQQLTAFKDNDRYQDLATEADTIADKIAALKEINGYFAEPAVVEDQLNQVSLKEAAAISMAKRDEKDGFDTLVNQAITMGQTEYQEIQEVQNAVKSMTALIKDGEAPDSITRSNYNELMKKVQALPIESEVTTLSDSLKTVDTSLTKRETAEKAAAEKAAAEKAAAEKAAAEAAASAQAAQSASSSTTQNASEDEYVLSPNTPTNTNNQPIIPARQSDLADTTNSAWNWADGVKEKIIATAIARGYVVEGGYTFERVRIVDGEGYYNFYATNAEGSLLKGTGDSALPMYLFTVNAKTGYFRGNGNDHTVR</sequence>
<feature type="domain" description="MapZ extracellular" evidence="3">
    <location>
        <begin position="249"/>
        <end position="376"/>
    </location>
</feature>
<dbReference type="RefSeq" id="WP_086275200.1">
    <property type="nucleotide sequence ID" value="NZ_NGKU01000001.1"/>
</dbReference>
<dbReference type="InterPro" id="IPR040532">
    <property type="entry name" value="MapZ_C2"/>
</dbReference>
<name>A0A242A889_9ENTE</name>
<evidence type="ECO:0000313" key="6">
    <source>
        <dbReference type="Proteomes" id="UP000195043"/>
    </source>
</evidence>
<dbReference type="STRING" id="1834191.A5886_002219"/>
<gene>
    <name evidence="5" type="ORF">A5886_002219</name>
</gene>
<feature type="region of interest" description="Disordered" evidence="1">
    <location>
        <begin position="65"/>
        <end position="129"/>
    </location>
</feature>
<dbReference type="InterPro" id="IPR041295">
    <property type="entry name" value="MapZ_EC1"/>
</dbReference>
<dbReference type="AlphaFoldDB" id="A0A242A889"/>
<reference evidence="5 6" key="1">
    <citation type="submission" date="2017-05" db="EMBL/GenBank/DDBJ databases">
        <title>The Genome Sequence of Enterococcus sp. 8G7_MSG3316.</title>
        <authorList>
            <consortium name="The Broad Institute Genomics Platform"/>
            <consortium name="The Broad Institute Genomic Center for Infectious Diseases"/>
            <person name="Earl A."/>
            <person name="Manson A."/>
            <person name="Schwartman J."/>
            <person name="Gilmore M."/>
            <person name="Abouelleil A."/>
            <person name="Cao P."/>
            <person name="Chapman S."/>
            <person name="Cusick C."/>
            <person name="Shea T."/>
            <person name="Young S."/>
            <person name="Neafsey D."/>
            <person name="Nusbaum C."/>
            <person name="Birren B."/>
        </authorList>
    </citation>
    <scope>NUCLEOTIDE SEQUENCE [LARGE SCALE GENOMIC DNA]</scope>
    <source>
        <strain evidence="5 6">8G7_MSG3316</strain>
    </source>
</reference>
<evidence type="ECO:0000259" key="4">
    <source>
        <dbReference type="Pfam" id="PF18708"/>
    </source>
</evidence>
<organism evidence="5 6">
    <name type="scientific">Candidatus Enterococcus testudinis</name>
    <dbReference type="NCBI Taxonomy" id="1834191"/>
    <lineage>
        <taxon>Bacteria</taxon>
        <taxon>Bacillati</taxon>
        <taxon>Bacillota</taxon>
        <taxon>Bacilli</taxon>
        <taxon>Lactobacillales</taxon>
        <taxon>Enterococcaceae</taxon>
        <taxon>Enterococcus</taxon>
    </lineage>
</organism>
<keyword evidence="2" id="KW-0472">Membrane</keyword>
<dbReference type="EMBL" id="NGKU01000001">
    <property type="protein sequence ID" value="OTN77139.1"/>
    <property type="molecule type" value="Genomic_DNA"/>
</dbReference>
<accession>A0A242A889</accession>
<keyword evidence="2" id="KW-1133">Transmembrane helix</keyword>